<evidence type="ECO:0000313" key="3">
    <source>
        <dbReference type="EMBL" id="RNA40683.1"/>
    </source>
</evidence>
<dbReference type="OrthoDB" id="10517363at2759"/>
<reference evidence="3 4" key="1">
    <citation type="journal article" date="2018" name="Sci. Rep.">
        <title>Genomic signatures of local adaptation to the degree of environmental predictability in rotifers.</title>
        <authorList>
            <person name="Franch-Gras L."/>
            <person name="Hahn C."/>
            <person name="Garcia-Roger E.M."/>
            <person name="Carmona M.J."/>
            <person name="Serra M."/>
            <person name="Gomez A."/>
        </authorList>
    </citation>
    <scope>NUCLEOTIDE SEQUENCE [LARGE SCALE GENOMIC DNA]</scope>
    <source>
        <strain evidence="3">HYR1</strain>
    </source>
</reference>
<comment type="caution">
    <text evidence="3">The sequence shown here is derived from an EMBL/GenBank/DDBJ whole genome shotgun (WGS) entry which is preliminary data.</text>
</comment>
<dbReference type="Proteomes" id="UP000276133">
    <property type="component" value="Unassembled WGS sequence"/>
</dbReference>
<keyword evidence="2" id="KW-0812">Transmembrane</keyword>
<organism evidence="3 4">
    <name type="scientific">Brachionus plicatilis</name>
    <name type="common">Marine rotifer</name>
    <name type="synonym">Brachionus muelleri</name>
    <dbReference type="NCBI Taxonomy" id="10195"/>
    <lineage>
        <taxon>Eukaryota</taxon>
        <taxon>Metazoa</taxon>
        <taxon>Spiralia</taxon>
        <taxon>Gnathifera</taxon>
        <taxon>Rotifera</taxon>
        <taxon>Eurotatoria</taxon>
        <taxon>Monogononta</taxon>
        <taxon>Pseudotrocha</taxon>
        <taxon>Ploima</taxon>
        <taxon>Brachionidae</taxon>
        <taxon>Brachionus</taxon>
    </lineage>
</organism>
<feature type="transmembrane region" description="Helical" evidence="2">
    <location>
        <begin position="231"/>
        <end position="253"/>
    </location>
</feature>
<proteinExistence type="predicted"/>
<evidence type="ECO:0000256" key="2">
    <source>
        <dbReference type="SAM" id="Phobius"/>
    </source>
</evidence>
<keyword evidence="2" id="KW-0472">Membrane</keyword>
<evidence type="ECO:0000313" key="4">
    <source>
        <dbReference type="Proteomes" id="UP000276133"/>
    </source>
</evidence>
<keyword evidence="2" id="KW-1133">Transmembrane helix</keyword>
<feature type="compositionally biased region" description="Polar residues" evidence="1">
    <location>
        <begin position="100"/>
        <end position="113"/>
    </location>
</feature>
<sequence>MAYSSFEKNLNREFLFYHRDNDTKEKNNPDIAKQMNEQLIDLSSKLTQVPVVLVDKRTKKKKTVNKKVSSDDQNVKNSPSYLLKLMRSIAEKSKKKETENAISSGNTNSEDSLYNSQRYSKNLRINSDILNARRDYSAFRIPIKRLSSNKVFKSENLYKSDEFLLRQDYSDLYLKTICDSSSTPYVDREVFDNYLKSNENFELNNVGPNNVQDLNCDGYIEFFFNISKNTILLSILLLIVWPGVIVFKLFWLITNYSSCLFPNLEDFEEFFDRWHRNFLQLDDKILDQITFLN</sequence>
<keyword evidence="4" id="KW-1185">Reference proteome</keyword>
<evidence type="ECO:0000256" key="1">
    <source>
        <dbReference type="SAM" id="MobiDB-lite"/>
    </source>
</evidence>
<gene>
    <name evidence="3" type="ORF">BpHYR1_034652</name>
</gene>
<protein>
    <submittedName>
        <fullName evidence="3">Uncharacterized protein</fullName>
    </submittedName>
</protein>
<feature type="region of interest" description="Disordered" evidence="1">
    <location>
        <begin position="94"/>
        <end position="113"/>
    </location>
</feature>
<dbReference type="EMBL" id="REGN01000606">
    <property type="protein sequence ID" value="RNA40683.1"/>
    <property type="molecule type" value="Genomic_DNA"/>
</dbReference>
<name>A0A3M7SXX8_BRAPC</name>
<accession>A0A3M7SXX8</accession>
<dbReference type="AlphaFoldDB" id="A0A3M7SXX8"/>